<reference evidence="1" key="1">
    <citation type="submission" date="2021-03" db="EMBL/GenBank/DDBJ databases">
        <authorList>
            <person name="Bekaert M."/>
        </authorList>
    </citation>
    <scope>NUCLEOTIDE SEQUENCE</scope>
</reference>
<dbReference type="Proteomes" id="UP000683360">
    <property type="component" value="Unassembled WGS sequence"/>
</dbReference>
<keyword evidence="2" id="KW-1185">Reference proteome</keyword>
<proteinExistence type="predicted"/>
<gene>
    <name evidence="1" type="ORF">MEDL_47233</name>
</gene>
<name>A0A8S3TTJ3_MYTED</name>
<dbReference type="EMBL" id="CAJPWZ010002261">
    <property type="protein sequence ID" value="CAG2234647.1"/>
    <property type="molecule type" value="Genomic_DNA"/>
</dbReference>
<comment type="caution">
    <text evidence="1">The sequence shown here is derived from an EMBL/GenBank/DDBJ whole genome shotgun (WGS) entry which is preliminary data.</text>
</comment>
<dbReference type="AlphaFoldDB" id="A0A8S3TTJ3"/>
<organism evidence="1 2">
    <name type="scientific">Mytilus edulis</name>
    <name type="common">Blue mussel</name>
    <dbReference type="NCBI Taxonomy" id="6550"/>
    <lineage>
        <taxon>Eukaryota</taxon>
        <taxon>Metazoa</taxon>
        <taxon>Spiralia</taxon>
        <taxon>Lophotrochozoa</taxon>
        <taxon>Mollusca</taxon>
        <taxon>Bivalvia</taxon>
        <taxon>Autobranchia</taxon>
        <taxon>Pteriomorphia</taxon>
        <taxon>Mytilida</taxon>
        <taxon>Mytiloidea</taxon>
        <taxon>Mytilidae</taxon>
        <taxon>Mytilinae</taxon>
        <taxon>Mytilus</taxon>
    </lineage>
</organism>
<protein>
    <submittedName>
        <fullName evidence="1">Uncharacterized protein</fullName>
    </submittedName>
</protein>
<evidence type="ECO:0000313" key="2">
    <source>
        <dbReference type="Proteomes" id="UP000683360"/>
    </source>
</evidence>
<sequence length="160" mass="19188">MRQNLMNYGKVFTKYPKDPYVKKHFYKLYREYNKSRKVKQKTYKNNLLQELETLHDNNPSLYWKILSNLQEKHTDTNENCITPSMWLKHFQGLNEGKEHFLSRINELEGKLKSLENVKCYNELDFPIPESEIVDAISKIKKNKSPVFLREHGFPVMENTM</sequence>
<accession>A0A8S3TTJ3</accession>
<evidence type="ECO:0000313" key="1">
    <source>
        <dbReference type="EMBL" id="CAG2234647.1"/>
    </source>
</evidence>